<keyword evidence="2" id="KW-0732">Signal</keyword>
<accession>A0AAV8Z0M6</accession>
<keyword evidence="4" id="KW-1185">Reference proteome</keyword>
<organism evidence="3 4">
    <name type="scientific">Aromia moschata</name>
    <dbReference type="NCBI Taxonomy" id="1265417"/>
    <lineage>
        <taxon>Eukaryota</taxon>
        <taxon>Metazoa</taxon>
        <taxon>Ecdysozoa</taxon>
        <taxon>Arthropoda</taxon>
        <taxon>Hexapoda</taxon>
        <taxon>Insecta</taxon>
        <taxon>Pterygota</taxon>
        <taxon>Neoptera</taxon>
        <taxon>Endopterygota</taxon>
        <taxon>Coleoptera</taxon>
        <taxon>Polyphaga</taxon>
        <taxon>Cucujiformia</taxon>
        <taxon>Chrysomeloidea</taxon>
        <taxon>Cerambycidae</taxon>
        <taxon>Cerambycinae</taxon>
        <taxon>Callichromatini</taxon>
        <taxon>Aromia</taxon>
    </lineage>
</organism>
<keyword evidence="1" id="KW-1133">Transmembrane helix</keyword>
<dbReference type="AlphaFoldDB" id="A0AAV8Z0M6"/>
<feature type="signal peptide" evidence="2">
    <location>
        <begin position="1"/>
        <end position="16"/>
    </location>
</feature>
<evidence type="ECO:0000313" key="3">
    <source>
        <dbReference type="EMBL" id="KAJ8957556.1"/>
    </source>
</evidence>
<dbReference type="EMBL" id="JAPWTK010000022">
    <property type="protein sequence ID" value="KAJ8957556.1"/>
    <property type="molecule type" value="Genomic_DNA"/>
</dbReference>
<keyword evidence="1" id="KW-0472">Membrane</keyword>
<protein>
    <submittedName>
        <fullName evidence="3">Uncharacterized protein</fullName>
    </submittedName>
</protein>
<name>A0AAV8Z0M6_9CUCU</name>
<proteinExistence type="predicted"/>
<comment type="caution">
    <text evidence="3">The sequence shown here is derived from an EMBL/GenBank/DDBJ whole genome shotgun (WGS) entry which is preliminary data.</text>
</comment>
<feature type="chain" id="PRO_5043518909" evidence="2">
    <location>
        <begin position="17"/>
        <end position="188"/>
    </location>
</feature>
<sequence length="188" mass="21037">MFVVLLLILFTAVVSTEVVVNDQEEYVQSGFYGKKPAFDKIMYTAKIVGNKVVINEEPLTLLNCGIYDFGIRVKIANSSSFSLITTANRTSSETYCPLLFQFSANHLNSSRIGDNLFNIVIVQAVYGPYIVAEANITAFSSPSFSIYDLNGETYVILNSVWSIVLLVYFIITVLIGLTCVIWTWRKKI</sequence>
<evidence type="ECO:0000313" key="4">
    <source>
        <dbReference type="Proteomes" id="UP001162162"/>
    </source>
</evidence>
<dbReference type="Proteomes" id="UP001162162">
    <property type="component" value="Unassembled WGS sequence"/>
</dbReference>
<gene>
    <name evidence="3" type="ORF">NQ318_020596</name>
</gene>
<keyword evidence="1" id="KW-0812">Transmembrane</keyword>
<reference evidence="3" key="1">
    <citation type="journal article" date="2023" name="Insect Mol. Biol.">
        <title>Genome sequencing provides insights into the evolution of gene families encoding plant cell wall-degrading enzymes in longhorned beetles.</title>
        <authorList>
            <person name="Shin N.R."/>
            <person name="Okamura Y."/>
            <person name="Kirsch R."/>
            <person name="Pauchet Y."/>
        </authorList>
    </citation>
    <scope>NUCLEOTIDE SEQUENCE</scope>
    <source>
        <strain evidence="3">AMC_N1</strain>
    </source>
</reference>
<feature type="transmembrane region" description="Helical" evidence="1">
    <location>
        <begin position="160"/>
        <end position="184"/>
    </location>
</feature>
<evidence type="ECO:0000256" key="1">
    <source>
        <dbReference type="SAM" id="Phobius"/>
    </source>
</evidence>
<evidence type="ECO:0000256" key="2">
    <source>
        <dbReference type="SAM" id="SignalP"/>
    </source>
</evidence>